<evidence type="ECO:0000313" key="2">
    <source>
        <dbReference type="Proteomes" id="UP000076088"/>
    </source>
</evidence>
<gene>
    <name evidence="1" type="ORF">ATM17_22940</name>
</gene>
<name>A0AAC9FGS7_SPHMC</name>
<reference evidence="2" key="1">
    <citation type="submission" date="2015-11" db="EMBL/GenBank/DDBJ databases">
        <title>Complete genome sequence of a polyethylene-glycol degrader Sphingopyxis macrogoltabida 203N (NBRC 111659).</title>
        <authorList>
            <person name="Yoshiyuki O."/>
            <person name="Shouta N."/>
            <person name="Nagata Y."/>
            <person name="Numata M."/>
            <person name="Tsuchikane K."/>
            <person name="Hosoyama A."/>
            <person name="Yamazoe A."/>
            <person name="Tsuda M."/>
            <person name="Fujita N."/>
            <person name="Kawai F."/>
        </authorList>
    </citation>
    <scope>NUCLEOTIDE SEQUENCE [LARGE SCALE GENOMIC DNA]</scope>
    <source>
        <strain evidence="2">203N</strain>
    </source>
</reference>
<dbReference type="EMBL" id="CP013344">
    <property type="protein sequence ID" value="AMU91873.1"/>
    <property type="molecule type" value="Genomic_DNA"/>
</dbReference>
<dbReference type="PROSITE" id="PS51257">
    <property type="entry name" value="PROKAR_LIPOPROTEIN"/>
    <property type="match status" value="1"/>
</dbReference>
<accession>A0AAC9FGS7</accession>
<evidence type="ECO:0000313" key="1">
    <source>
        <dbReference type="EMBL" id="AMU91873.1"/>
    </source>
</evidence>
<reference evidence="1 2" key="2">
    <citation type="journal article" date="2016" name="Genome Announc.">
        <title>Complete Genome Sequence of Sphingopyxis macrogoltabida Strain 203N (NBRC 111659), a Polyethylene Glycol Degrader.</title>
        <authorList>
            <person name="Ohtsubo Y."/>
            <person name="Nonoyama S."/>
            <person name="Nagata Y."/>
            <person name="Numata M."/>
            <person name="Tsuchikane K."/>
            <person name="Hosoyama A."/>
            <person name="Yamazoe A."/>
            <person name="Tsuda M."/>
            <person name="Fujita N."/>
            <person name="Kawai F."/>
        </authorList>
    </citation>
    <scope>NUCLEOTIDE SEQUENCE [LARGE SCALE GENOMIC DNA]</scope>
    <source>
        <strain evidence="1 2">203N</strain>
    </source>
</reference>
<protein>
    <recommendedName>
        <fullName evidence="3">Lipoprotein</fullName>
    </recommendedName>
</protein>
<evidence type="ECO:0008006" key="3">
    <source>
        <dbReference type="Google" id="ProtNLM"/>
    </source>
</evidence>
<proteinExistence type="predicted"/>
<sequence length="127" mass="14061">MIQRSYPLLAALFLSSCSSVDEPRAVDPAPVLGCYVAVDAPALRVRHTGIRIGQNPEVLPFRYEKRKVGMVLAIPMVASVSGGGLEFRPAAEHFYRVLWREGKPVINVAFGPDGIIRDYKRHPENDC</sequence>
<dbReference type="KEGG" id="smaz:LH19_22385"/>
<organism evidence="1 2">
    <name type="scientific">Sphingopyxis macrogoltabida</name>
    <name type="common">Sphingomonas macrogoltabidus</name>
    <dbReference type="NCBI Taxonomy" id="33050"/>
    <lineage>
        <taxon>Bacteria</taxon>
        <taxon>Pseudomonadati</taxon>
        <taxon>Pseudomonadota</taxon>
        <taxon>Alphaproteobacteria</taxon>
        <taxon>Sphingomonadales</taxon>
        <taxon>Sphingomonadaceae</taxon>
        <taxon>Sphingopyxis</taxon>
    </lineage>
</organism>
<dbReference type="AlphaFoldDB" id="A0AAC9FGS7"/>
<keyword evidence="2" id="KW-1185">Reference proteome</keyword>
<dbReference type="Proteomes" id="UP000076088">
    <property type="component" value="Chromosome"/>
</dbReference>